<sequence>MVMIIIDLLGCGIYCSTSPGFCPVKRFGKCTNCSKFFKPTHDKTFKFGWFLKFRAYTSRTTRRLSERLREHNPVSLSGVWEKRCTVCVWDLIVIGHMIALELQPTCVRVPQTIWGYLLCHIWFSRFTFWFSVLMSELNLVGISLDRLLAVTSPLMYRNRQITLSVVIYVGSAIYSIALVSPRLLDAVLNGTMCCFTTSNHSHIGFHRVSLYPYIWVIFSYVVPFSVILSAHWTIILMLKHSRCRTSETEETSHHSCAVSIATITPRTVRTIRTLHKYTGAMAVLFLVTRSTAVVRYLLSTSNIFSSPPDSIFYKMSIRLTVFGICLNPVLLFFTVPLIRDLAVENCKTRFRRKLGYTICVNLVPLAFYSWPLDLLSHCLSTSNFRNPVIVFTSRRHRSLIISIRGLNDSFSAITVELCTYVHGFTIYRAFSVDSNTLYFICSPVKLWLPLLDKICNCHPKIHKNDAYYCLFVSTCIESFSELIVTKNTNFSTVGIDKHHDVLISFVCYTGFGASGPLLL</sequence>
<reference evidence="6 7" key="2">
    <citation type="journal article" date="2021" name="Genomics">
        <title>High-quality reference genome for Clonorchis sinensis.</title>
        <authorList>
            <person name="Young N.D."/>
            <person name="Stroehlein A.J."/>
            <person name="Kinkar L."/>
            <person name="Wang T."/>
            <person name="Sohn W.M."/>
            <person name="Chang B.C.H."/>
            <person name="Kaur P."/>
            <person name="Weisz D."/>
            <person name="Dudchenko O."/>
            <person name="Aiden E.L."/>
            <person name="Korhonen P.K."/>
            <person name="Gasser R.B."/>
        </authorList>
    </citation>
    <scope>NUCLEOTIDE SEQUENCE [LARGE SCALE GENOMIC DNA]</scope>
    <source>
        <strain evidence="6">Cs-k2</strain>
    </source>
</reference>
<dbReference type="OrthoDB" id="10021141at2759"/>
<organism evidence="6 7">
    <name type="scientific">Clonorchis sinensis</name>
    <name type="common">Chinese liver fluke</name>
    <dbReference type="NCBI Taxonomy" id="79923"/>
    <lineage>
        <taxon>Eukaryota</taxon>
        <taxon>Metazoa</taxon>
        <taxon>Spiralia</taxon>
        <taxon>Lophotrochozoa</taxon>
        <taxon>Platyhelminthes</taxon>
        <taxon>Trematoda</taxon>
        <taxon>Digenea</taxon>
        <taxon>Opisthorchiida</taxon>
        <taxon>Opisthorchiata</taxon>
        <taxon>Opisthorchiidae</taxon>
        <taxon>Clonorchis</taxon>
    </lineage>
</organism>
<evidence type="ECO:0000313" key="6">
    <source>
        <dbReference type="EMBL" id="KAG5448537.1"/>
    </source>
</evidence>
<dbReference type="Pfam" id="PF00001">
    <property type="entry name" value="7tm_1"/>
    <property type="match status" value="1"/>
</dbReference>
<keyword evidence="4" id="KW-0472">Membrane</keyword>
<gene>
    <name evidence="6" type="ORF">CSKR_101972</name>
</gene>
<keyword evidence="2" id="KW-0812">Transmembrane</keyword>
<evidence type="ECO:0000256" key="3">
    <source>
        <dbReference type="ARBA" id="ARBA00022989"/>
    </source>
</evidence>
<evidence type="ECO:0000313" key="7">
    <source>
        <dbReference type="Proteomes" id="UP000286415"/>
    </source>
</evidence>
<dbReference type="PANTHER" id="PTHR45698:SF1">
    <property type="entry name" value="TRACE AMINE-ASSOCIATED RECEPTOR 13C-LIKE"/>
    <property type="match status" value="1"/>
</dbReference>
<evidence type="ECO:0000256" key="1">
    <source>
        <dbReference type="ARBA" id="ARBA00004370"/>
    </source>
</evidence>
<dbReference type="SUPFAM" id="SSF81321">
    <property type="entry name" value="Family A G protein-coupled receptor-like"/>
    <property type="match status" value="1"/>
</dbReference>
<protein>
    <recommendedName>
        <fullName evidence="5">G-protein coupled receptors family 1 profile domain-containing protein</fullName>
    </recommendedName>
</protein>
<evidence type="ECO:0000259" key="5">
    <source>
        <dbReference type="PROSITE" id="PS50262"/>
    </source>
</evidence>
<dbReference type="AlphaFoldDB" id="A0A3R7GRJ1"/>
<dbReference type="PANTHER" id="PTHR45698">
    <property type="entry name" value="TRACE AMINE-ASSOCIATED RECEPTOR 19N-RELATED"/>
    <property type="match status" value="1"/>
</dbReference>
<dbReference type="Gene3D" id="1.20.1070.10">
    <property type="entry name" value="Rhodopsin 7-helix transmembrane proteins"/>
    <property type="match status" value="1"/>
</dbReference>
<dbReference type="Proteomes" id="UP000286415">
    <property type="component" value="Unassembled WGS sequence"/>
</dbReference>
<feature type="domain" description="G-protein coupled receptors family 1 profile" evidence="5">
    <location>
        <begin position="130"/>
        <end position="331"/>
    </location>
</feature>
<keyword evidence="3" id="KW-1133">Transmembrane helix</keyword>
<dbReference type="InterPro" id="IPR000276">
    <property type="entry name" value="GPCR_Rhodpsn"/>
</dbReference>
<dbReference type="EMBL" id="NIRI02000042">
    <property type="protein sequence ID" value="KAG5448537.1"/>
    <property type="molecule type" value="Genomic_DNA"/>
</dbReference>
<comment type="subcellular location">
    <subcellularLocation>
        <location evidence="1">Membrane</location>
    </subcellularLocation>
</comment>
<dbReference type="InParanoid" id="A0A3R7GRJ1"/>
<proteinExistence type="predicted"/>
<reference evidence="6 7" key="1">
    <citation type="journal article" date="2018" name="Biotechnol. Adv.">
        <title>Improved genomic resources and new bioinformatic workflow for the carcinogenic parasite Clonorchis sinensis: Biotechnological implications.</title>
        <authorList>
            <person name="Wang D."/>
            <person name="Korhonen P.K."/>
            <person name="Gasser R.B."/>
            <person name="Young N.D."/>
        </authorList>
    </citation>
    <scope>NUCLEOTIDE SEQUENCE [LARGE SCALE GENOMIC DNA]</scope>
    <source>
        <strain evidence="6">Cs-k2</strain>
    </source>
</reference>
<accession>A0A3R7GRJ1</accession>
<evidence type="ECO:0000256" key="2">
    <source>
        <dbReference type="ARBA" id="ARBA00022692"/>
    </source>
</evidence>
<dbReference type="GO" id="GO:0004930">
    <property type="term" value="F:G protein-coupled receptor activity"/>
    <property type="evidence" value="ECO:0007669"/>
    <property type="project" value="InterPro"/>
</dbReference>
<dbReference type="GO" id="GO:0016020">
    <property type="term" value="C:membrane"/>
    <property type="evidence" value="ECO:0007669"/>
    <property type="project" value="UniProtKB-SubCell"/>
</dbReference>
<evidence type="ECO:0000256" key="4">
    <source>
        <dbReference type="ARBA" id="ARBA00023136"/>
    </source>
</evidence>
<comment type="caution">
    <text evidence="6">The sequence shown here is derived from an EMBL/GenBank/DDBJ whole genome shotgun (WGS) entry which is preliminary data.</text>
</comment>
<dbReference type="InterPro" id="IPR017452">
    <property type="entry name" value="GPCR_Rhodpsn_7TM"/>
</dbReference>
<name>A0A3R7GRJ1_CLOSI</name>
<dbReference type="PROSITE" id="PS50262">
    <property type="entry name" value="G_PROTEIN_RECEP_F1_2"/>
    <property type="match status" value="1"/>
</dbReference>
<keyword evidence="7" id="KW-1185">Reference proteome</keyword>
<dbReference type="CDD" id="cd00637">
    <property type="entry name" value="7tm_classA_rhodopsin-like"/>
    <property type="match status" value="1"/>
</dbReference>